<proteinExistence type="evidence at transcript level"/>
<reference evidence="16" key="2">
    <citation type="submission" date="2020-05" db="EMBL/GenBank/DDBJ databases">
        <authorList>
            <person name="Kang H.-M."/>
            <person name="Kim M.-S."/>
            <person name="Lee J.-S."/>
        </authorList>
    </citation>
    <scope>NUCLEOTIDE SEQUENCE</scope>
</reference>
<dbReference type="GO" id="GO:0000323">
    <property type="term" value="C:lytic vacuole"/>
    <property type="evidence" value="ECO:0007669"/>
    <property type="project" value="UniProtKB-ARBA"/>
</dbReference>
<dbReference type="CDD" id="cd03244">
    <property type="entry name" value="ABCC_MRP_domain2"/>
    <property type="match status" value="1"/>
</dbReference>
<dbReference type="InterPro" id="IPR036640">
    <property type="entry name" value="ABC1_TM_sf"/>
</dbReference>
<feature type="transmembrane region" description="Helical" evidence="13">
    <location>
        <begin position="98"/>
        <end position="117"/>
    </location>
</feature>
<dbReference type="GO" id="GO:0016887">
    <property type="term" value="F:ATP hydrolysis activity"/>
    <property type="evidence" value="ECO:0007669"/>
    <property type="project" value="InterPro"/>
</dbReference>
<dbReference type="InterPro" id="IPR050173">
    <property type="entry name" value="ABC_transporter_C-like"/>
</dbReference>
<evidence type="ECO:0000256" key="10">
    <source>
        <dbReference type="ARBA" id="ARBA00023136"/>
    </source>
</evidence>
<evidence type="ECO:0000256" key="12">
    <source>
        <dbReference type="ARBA" id="ARBA00047523"/>
    </source>
</evidence>
<keyword evidence="6" id="KW-0677">Repeat</keyword>
<evidence type="ECO:0000256" key="1">
    <source>
        <dbReference type="ARBA" id="ARBA00004128"/>
    </source>
</evidence>
<dbReference type="FunFam" id="1.20.1560.10:FF:000020">
    <property type="entry name" value="ABC metal ion transporter"/>
    <property type="match status" value="1"/>
</dbReference>
<dbReference type="InterPro" id="IPR017871">
    <property type="entry name" value="ABC_transporter-like_CS"/>
</dbReference>
<dbReference type="Pfam" id="PF24357">
    <property type="entry name" value="TMD0_ABC"/>
    <property type="match status" value="1"/>
</dbReference>
<dbReference type="FunFam" id="3.40.50.300:FF:000074">
    <property type="entry name" value="Multidrug resistance-associated protein 5 isoform 1"/>
    <property type="match status" value="1"/>
</dbReference>
<evidence type="ECO:0000256" key="3">
    <source>
        <dbReference type="ARBA" id="ARBA00022448"/>
    </source>
</evidence>
<feature type="domain" description="ABC transporter" evidence="14">
    <location>
        <begin position="1255"/>
        <end position="1489"/>
    </location>
</feature>
<feature type="domain" description="ABC transmembrane type-1" evidence="15">
    <location>
        <begin position="325"/>
        <end position="607"/>
    </location>
</feature>
<keyword evidence="9 13" id="KW-1133">Transmembrane helix</keyword>
<evidence type="ECO:0000256" key="11">
    <source>
        <dbReference type="ARBA" id="ARBA00024220"/>
    </source>
</evidence>
<feature type="transmembrane region" description="Helical" evidence="13">
    <location>
        <begin position="590"/>
        <end position="612"/>
    </location>
</feature>
<dbReference type="PANTHER" id="PTHR24223:SF443">
    <property type="entry name" value="MULTIDRUG-RESISTANCE LIKE PROTEIN 1, ISOFORM I"/>
    <property type="match status" value="1"/>
</dbReference>
<dbReference type="GO" id="GO:0005524">
    <property type="term" value="F:ATP binding"/>
    <property type="evidence" value="ECO:0007669"/>
    <property type="project" value="UniProtKB-KW"/>
</dbReference>
<dbReference type="Pfam" id="PF00005">
    <property type="entry name" value="ABC_tran"/>
    <property type="match status" value="2"/>
</dbReference>
<dbReference type="EC" id="7.6.2.3" evidence="11"/>
<evidence type="ECO:0000256" key="4">
    <source>
        <dbReference type="ARBA" id="ARBA00022554"/>
    </source>
</evidence>
<dbReference type="EMBL" id="MT524889">
    <property type="protein sequence ID" value="QNH67944.1"/>
    <property type="molecule type" value="mRNA"/>
</dbReference>
<feature type="transmembrane region" description="Helical" evidence="13">
    <location>
        <begin position="129"/>
        <end position="146"/>
    </location>
</feature>
<evidence type="ECO:0000256" key="9">
    <source>
        <dbReference type="ARBA" id="ARBA00022989"/>
    </source>
</evidence>
<evidence type="ECO:0000259" key="14">
    <source>
        <dbReference type="PROSITE" id="PS50893"/>
    </source>
</evidence>
<feature type="transmembrane region" description="Helical" evidence="13">
    <location>
        <begin position="166"/>
        <end position="184"/>
    </location>
</feature>
<dbReference type="InterPro" id="IPR003439">
    <property type="entry name" value="ABC_transporter-like_ATP-bd"/>
</dbReference>
<accession>A0A7H9SL72</accession>
<name>A0A7H9SL72_BRAPC</name>
<dbReference type="PROSITE" id="PS50893">
    <property type="entry name" value="ABC_TRANSPORTER_2"/>
    <property type="match status" value="2"/>
</dbReference>
<dbReference type="SMART" id="SM00382">
    <property type="entry name" value="AAA"/>
    <property type="match status" value="2"/>
</dbReference>
<dbReference type="Pfam" id="PF00664">
    <property type="entry name" value="ABC_membrane"/>
    <property type="match status" value="2"/>
</dbReference>
<feature type="transmembrane region" description="Helical" evidence="13">
    <location>
        <begin position="35"/>
        <end position="55"/>
    </location>
</feature>
<dbReference type="Gene3D" id="1.20.1560.10">
    <property type="entry name" value="ABC transporter type 1, transmembrane domain"/>
    <property type="match status" value="2"/>
</dbReference>
<keyword evidence="5 13" id="KW-0812">Transmembrane</keyword>
<feature type="transmembrane region" description="Helical" evidence="13">
    <location>
        <begin position="67"/>
        <end position="86"/>
    </location>
</feature>
<dbReference type="Gene3D" id="3.40.50.300">
    <property type="entry name" value="P-loop containing nucleotide triphosphate hydrolases"/>
    <property type="match status" value="2"/>
</dbReference>
<dbReference type="CDD" id="cd18595">
    <property type="entry name" value="ABC_6TM_MRP1_2_3_6_D1_like"/>
    <property type="match status" value="1"/>
</dbReference>
<dbReference type="InterPro" id="IPR056227">
    <property type="entry name" value="TMD0_ABC"/>
</dbReference>
<evidence type="ECO:0000256" key="5">
    <source>
        <dbReference type="ARBA" id="ARBA00022692"/>
    </source>
</evidence>
<evidence type="ECO:0000256" key="13">
    <source>
        <dbReference type="SAM" id="Phobius"/>
    </source>
</evidence>
<dbReference type="GO" id="GO:0005774">
    <property type="term" value="C:vacuolar membrane"/>
    <property type="evidence" value="ECO:0007669"/>
    <property type="project" value="UniProtKB-SubCell"/>
</dbReference>
<dbReference type="FunFam" id="1.20.1560.10:FF:000001">
    <property type="entry name" value="ATP-binding cassette subfamily C member 1"/>
    <property type="match status" value="1"/>
</dbReference>
<reference evidence="16" key="1">
    <citation type="journal article" date="2020" name="Comp. Biochem. Physiol. Part D Genomics Proteomics">
        <title>The genome of the marine monogonont rotifer Brachionus rotundiformis and insight into species-specific detoxification components in Brachionus spp.</title>
        <authorList>
            <person name="Kang H.M."/>
            <person name="Kim M.S."/>
            <person name="Choi B.S."/>
            <person name="Kim D.H."/>
            <person name="Kim H.J."/>
            <person name="Hwang U.K."/>
            <person name="Hagiwara A."/>
            <person name="Lee J.S."/>
        </authorList>
    </citation>
    <scope>NUCLEOTIDE SEQUENCE</scope>
</reference>
<comment type="subcellular location">
    <subcellularLocation>
        <location evidence="1">Vacuole membrane</location>
        <topology evidence="1">Multi-pass membrane protein</topology>
    </subcellularLocation>
</comment>
<evidence type="ECO:0000256" key="2">
    <source>
        <dbReference type="ARBA" id="ARBA00009726"/>
    </source>
</evidence>
<feature type="domain" description="ABC transporter" evidence="14">
    <location>
        <begin position="639"/>
        <end position="862"/>
    </location>
</feature>
<evidence type="ECO:0000256" key="6">
    <source>
        <dbReference type="ARBA" id="ARBA00022737"/>
    </source>
</evidence>
<dbReference type="InterPro" id="IPR027417">
    <property type="entry name" value="P-loop_NTPase"/>
</dbReference>
<keyword evidence="3" id="KW-0813">Transport</keyword>
<feature type="transmembrane region" description="Helical" evidence="13">
    <location>
        <begin position="1077"/>
        <end position="1096"/>
    </location>
</feature>
<feature type="transmembrane region" description="Helical" evidence="13">
    <location>
        <begin position="541"/>
        <end position="570"/>
    </location>
</feature>
<comment type="catalytic activity">
    <reaction evidence="12">
        <text>leukotriene C4(in) + ATP + H2O = leukotriene C4(out) + ADP + phosphate + H(+)</text>
        <dbReference type="Rhea" id="RHEA:38963"/>
        <dbReference type="ChEBI" id="CHEBI:15377"/>
        <dbReference type="ChEBI" id="CHEBI:15378"/>
        <dbReference type="ChEBI" id="CHEBI:30616"/>
        <dbReference type="ChEBI" id="CHEBI:43474"/>
        <dbReference type="ChEBI" id="CHEBI:57973"/>
        <dbReference type="ChEBI" id="CHEBI:456216"/>
    </reaction>
    <physiologicalReaction direction="left-to-right" evidence="12">
        <dbReference type="Rhea" id="RHEA:38964"/>
    </physiologicalReaction>
</comment>
<dbReference type="CDD" id="cd03250">
    <property type="entry name" value="ABCC_MRP_domain1"/>
    <property type="match status" value="1"/>
</dbReference>
<evidence type="ECO:0000256" key="7">
    <source>
        <dbReference type="ARBA" id="ARBA00022741"/>
    </source>
</evidence>
<dbReference type="PANTHER" id="PTHR24223">
    <property type="entry name" value="ATP-BINDING CASSETTE SUB-FAMILY C"/>
    <property type="match status" value="1"/>
</dbReference>
<feature type="transmembrane region" description="Helical" evidence="13">
    <location>
        <begin position="364"/>
        <end position="384"/>
    </location>
</feature>
<sequence length="1494" mass="169159">MFDKAIESLCGSPLWDNETIYSEYPDFTECFQRTYLIWAPCIVLWLVAPLWFYMLTRQRTEKLRISWLFITKNITICCILLVEIYHLIFNLTNHSEPIFFVSPTLLAMSYILSLALVHFERIRGLRSSTLQFVFWGLLALTNLITVRSKILKYYLKATDLNLTEIIIFNLFYILVWSNLILTLFSQSNKKNFPVDDVTGQKILPENYVSLLSRLSFWWINNLILTGYKRDLTREDLWKIDDTESSFHLTNKLEIAWNKASKKYIRELNNKADETIRSGNKSYGNGTVDEEQKLTETPQIKIKGEKKVKKPSFTLCLCRVYAGKFLAGSFIKLIQDILLFVGPVILDKLLNFIKDKDQNVTVGFFYTALLFLSAFIQSFVLQHYFHRMFIVGSRIKTSTTNLVYKKSLRLLTSARKSTTVGEMTNLIAVNAQMIGDLTTYLNIIWSAPFQITVAMYMLWQYLGVAAIIGVSTILIFIPLNIVIGNMTKKIQLTKLKQQDSRIKMMNEILSGIKILKFYGWELSFKDIVGSIRSKELKYLKKMGLLSISSSFLFVCAPLVITVVSFGAFLVLNDSDKFTANVVFVSLSLFNILRFPLTVLPGIISALISAKVSLTRISAFLLKEEIDESDISNIDTPGIAIKTENVDLGWDLSPLFKDLNLEIKKGKLIAVVGSVGSGKSSLLSGLLGEMNKLNDGKININGQTAYVPQQAWIQNETVKNNILFGSPYDEKFYNQVLKSCAMLTDLKIMPAGDSTEIGEKGINLSGGQKQRISLARSVYSNADIYMLDDPLSAVDSHVGKHIFDQVVGPKGFLKDKTRIFVTNSLGFLPQVDEIIVLENGMIVEQGQFEDLKSRNGSFYHFIQSHLNDKVAEEKIEEEIILDDNLDSVVPKSPESKIPSQSVRSLNKEKKVGEKLTVKEKIETGTVKLSVLKEYIRVCRIPRLVGFMALFCLSNIASVGSNVYLSYWSNNAENSEKLSQFTIFASIGLTQNVLTICADILYLHMTYSAAKSLHNVMLFSILRSTMEFFESTPSGRIINRFSKDIDAAERAIPESLKSLCRCLFHVLFTVLVIASSTPLFLVSLIPIIIIYIFAQRYFVASMRQLKRMESASKSPIFSHFSETLTGVTTIRAYNSQNRFIKIMQNHVDENLLFFFPNNISNRWLALRLELIGNLITVFASFFAVLARNSISSGLVGLSITYSLNVSQTLNWLVRMSADFETNITSVERIKEYCETPHEAEYQIEETKPSANWPQNGEVKFENYSVKYREVLDNVLKNINLVINPAEKIGIVGRTGAGKSSLTLSLFRILENSTGTILIDDVNIKKIGLHDLRHKLTIIPQDPIIFSGTIRMNLDPFGEKKDDDLWKALDLAGLKDFVYGLENKLDYECAEGGENFSVGQRQLICLARALLRKTKILILDEATASIDHQTDKQIQITIRKEFVDCTVLTIAHRLNTIMDSSRIMVLDQGKIVEFDSPQSLLKNKNGFFYLMAKDAGLV</sequence>
<evidence type="ECO:0000256" key="8">
    <source>
        <dbReference type="ARBA" id="ARBA00022840"/>
    </source>
</evidence>
<keyword evidence="7" id="KW-0547">Nucleotide-binding</keyword>
<keyword evidence="4" id="KW-0926">Vacuole</keyword>
<keyword evidence="8 16" id="KW-0067">ATP-binding</keyword>
<dbReference type="PROSITE" id="PS00211">
    <property type="entry name" value="ABC_TRANSPORTER_1"/>
    <property type="match status" value="2"/>
</dbReference>
<dbReference type="PROSITE" id="PS50929">
    <property type="entry name" value="ABC_TM1F"/>
    <property type="match status" value="2"/>
</dbReference>
<organism evidence="16">
    <name type="scientific">Brachionus plicatilis</name>
    <name type="common">Marine rotifer</name>
    <name type="synonym">Brachionus muelleri</name>
    <dbReference type="NCBI Taxonomy" id="10195"/>
    <lineage>
        <taxon>Eukaryota</taxon>
        <taxon>Metazoa</taxon>
        <taxon>Spiralia</taxon>
        <taxon>Gnathifera</taxon>
        <taxon>Rotifera</taxon>
        <taxon>Eurotatoria</taxon>
        <taxon>Monogononta</taxon>
        <taxon>Pseudotrocha</taxon>
        <taxon>Ploima</taxon>
        <taxon>Brachionidae</taxon>
        <taxon>Brachionus</taxon>
    </lineage>
</organism>
<feature type="transmembrane region" description="Helical" evidence="13">
    <location>
        <begin position="978"/>
        <end position="1000"/>
    </location>
</feature>
<evidence type="ECO:0000259" key="15">
    <source>
        <dbReference type="PROSITE" id="PS50929"/>
    </source>
</evidence>
<dbReference type="SUPFAM" id="SSF52540">
    <property type="entry name" value="P-loop containing nucleoside triphosphate hydrolases"/>
    <property type="match status" value="2"/>
</dbReference>
<dbReference type="InterPro" id="IPR003593">
    <property type="entry name" value="AAA+_ATPase"/>
</dbReference>
<feature type="domain" description="ABC transmembrane type-1" evidence="15">
    <location>
        <begin position="945"/>
        <end position="1218"/>
    </location>
</feature>
<evidence type="ECO:0000313" key="16">
    <source>
        <dbReference type="EMBL" id="QNH67944.1"/>
    </source>
</evidence>
<dbReference type="GO" id="GO:0015431">
    <property type="term" value="F:ABC-type glutathione S-conjugate transporter activity"/>
    <property type="evidence" value="ECO:0007669"/>
    <property type="project" value="UniProtKB-EC"/>
</dbReference>
<feature type="transmembrane region" description="Helical" evidence="13">
    <location>
        <begin position="941"/>
        <end position="966"/>
    </location>
</feature>
<protein>
    <recommendedName>
        <fullName evidence="11">ABC-type glutathione-S-conjugate transporter</fullName>
        <ecNumber evidence="11">7.6.2.3</ecNumber>
    </recommendedName>
</protein>
<dbReference type="InterPro" id="IPR011527">
    <property type="entry name" value="ABC1_TM_dom"/>
</dbReference>
<feature type="transmembrane region" description="Helical" evidence="13">
    <location>
        <begin position="464"/>
        <end position="485"/>
    </location>
</feature>
<comment type="similarity">
    <text evidence="2">Belongs to the ABC transporter superfamily. ABCC family. Conjugate transporter (TC 3.A.1.208) subfamily.</text>
</comment>
<dbReference type="CDD" id="cd18603">
    <property type="entry name" value="ABC_6TM_MRP1_2_3_6_D2_like"/>
    <property type="match status" value="1"/>
</dbReference>
<feature type="transmembrane region" description="Helical" evidence="13">
    <location>
        <begin position="324"/>
        <end position="344"/>
    </location>
</feature>
<dbReference type="FunFam" id="3.40.50.300:FF:000997">
    <property type="entry name" value="Multidrug resistance-associated protein 1"/>
    <property type="match status" value="1"/>
</dbReference>
<keyword evidence="10 13" id="KW-0472">Membrane</keyword>
<dbReference type="SUPFAM" id="SSF90123">
    <property type="entry name" value="ABC transporter transmembrane region"/>
    <property type="match status" value="2"/>
</dbReference>